<dbReference type="PANTHER" id="PTHR28255:SF1">
    <property type="entry name" value="UPF0303 PROTEIN YBR137W"/>
    <property type="match status" value="1"/>
</dbReference>
<dbReference type="AlphaFoldDB" id="A0A212LH34"/>
<proteinExistence type="predicted"/>
<accession>A0A212LH34</accession>
<dbReference type="Gene3D" id="3.30.450.150">
    <property type="entry name" value="Haem-degrading domain"/>
    <property type="match status" value="1"/>
</dbReference>
<dbReference type="NCBIfam" id="NF002696">
    <property type="entry name" value="PRK02487.1-5"/>
    <property type="match status" value="1"/>
</dbReference>
<dbReference type="PANTHER" id="PTHR28255">
    <property type="match status" value="1"/>
</dbReference>
<sequence>MTDADLIAAIVRQESLLILDRFDEDTAFAIGSALRTRAAAQRAPIVIDIRSAARRYYFAALPGSTPENEDWARRKGNTVLHCHMSSMRVGLQQKSEGRAQWPEGGLHPRKFVTHGGGFPISVRHVGVVAAIGISGLPSLQDHELSAAVLADHLGIAGIALSA</sequence>
<dbReference type="SUPFAM" id="SSF143744">
    <property type="entry name" value="GlcG-like"/>
    <property type="match status" value="1"/>
</dbReference>
<protein>
    <submittedName>
        <fullName evidence="1">Uncharacterized protein</fullName>
    </submittedName>
</protein>
<dbReference type="PIRSF" id="PIRSF008757">
    <property type="entry name" value="UCP008757"/>
    <property type="match status" value="1"/>
</dbReference>
<organism evidence="1">
    <name type="scientific">uncultured Pleomorphomonas sp</name>
    <dbReference type="NCBI Taxonomy" id="442121"/>
    <lineage>
        <taxon>Bacteria</taxon>
        <taxon>Pseudomonadati</taxon>
        <taxon>Pseudomonadota</taxon>
        <taxon>Alphaproteobacteria</taxon>
        <taxon>Hyphomicrobiales</taxon>
        <taxon>Pleomorphomonadaceae</taxon>
        <taxon>Pleomorphomonas</taxon>
        <taxon>environmental samples</taxon>
    </lineage>
</organism>
<gene>
    <name evidence="1" type="ORF">KL86PLE_40686</name>
</gene>
<dbReference type="Pfam" id="PF03928">
    <property type="entry name" value="HbpS-like"/>
    <property type="match status" value="1"/>
</dbReference>
<name>A0A212LH34_9HYPH</name>
<reference evidence="1" key="1">
    <citation type="submission" date="2016-08" db="EMBL/GenBank/DDBJ databases">
        <authorList>
            <person name="Seilhamer J.J."/>
        </authorList>
    </citation>
    <scope>NUCLEOTIDE SEQUENCE</scope>
    <source>
        <strain evidence="1">86</strain>
    </source>
</reference>
<dbReference type="InterPro" id="IPR005624">
    <property type="entry name" value="PduO/GlcC-like"/>
</dbReference>
<dbReference type="InterPro" id="IPR010371">
    <property type="entry name" value="YBR137W-like"/>
</dbReference>
<dbReference type="EMBL" id="FMJD01000008">
    <property type="protein sequence ID" value="SCM76881.1"/>
    <property type="molecule type" value="Genomic_DNA"/>
</dbReference>
<evidence type="ECO:0000313" key="1">
    <source>
        <dbReference type="EMBL" id="SCM76881.1"/>
    </source>
</evidence>
<dbReference type="RefSeq" id="WP_288196919.1">
    <property type="nucleotide sequence ID" value="NZ_LT608334.1"/>
</dbReference>
<dbReference type="InterPro" id="IPR038084">
    <property type="entry name" value="PduO/GlcC-like_sf"/>
</dbReference>